<gene>
    <name evidence="3" type="primary">20208224</name>
    <name evidence="2" type="ORF">HELRODRAFT_181805</name>
</gene>
<evidence type="ECO:0000256" key="1">
    <source>
        <dbReference type="SAM" id="MobiDB-lite"/>
    </source>
</evidence>
<organism evidence="3 4">
    <name type="scientific">Helobdella robusta</name>
    <name type="common">Californian leech</name>
    <dbReference type="NCBI Taxonomy" id="6412"/>
    <lineage>
        <taxon>Eukaryota</taxon>
        <taxon>Metazoa</taxon>
        <taxon>Spiralia</taxon>
        <taxon>Lophotrochozoa</taxon>
        <taxon>Annelida</taxon>
        <taxon>Clitellata</taxon>
        <taxon>Hirudinea</taxon>
        <taxon>Rhynchobdellida</taxon>
        <taxon>Glossiphoniidae</taxon>
        <taxon>Helobdella</taxon>
    </lineage>
</organism>
<dbReference type="AlphaFoldDB" id="T1FHC5"/>
<dbReference type="EMBL" id="AMQM01007815">
    <property type="status" value="NOT_ANNOTATED_CDS"/>
    <property type="molecule type" value="Genomic_DNA"/>
</dbReference>
<feature type="compositionally biased region" description="Low complexity" evidence="1">
    <location>
        <begin position="52"/>
        <end position="62"/>
    </location>
</feature>
<dbReference type="RefSeq" id="XP_009029838.1">
    <property type="nucleotide sequence ID" value="XM_009031590.1"/>
</dbReference>
<dbReference type="GeneID" id="20208224"/>
<accession>T1FHC5</accession>
<dbReference type="HOGENOM" id="CLU_814526_0_0_1"/>
<feature type="compositionally biased region" description="Basic and acidic residues" evidence="1">
    <location>
        <begin position="1"/>
        <end position="19"/>
    </location>
</feature>
<dbReference type="EnsemblMetazoa" id="HelroT181805">
    <property type="protein sequence ID" value="HelroP181805"/>
    <property type="gene ID" value="HelroG181805"/>
</dbReference>
<feature type="compositionally biased region" description="Basic residues" evidence="1">
    <location>
        <begin position="65"/>
        <end position="76"/>
    </location>
</feature>
<reference evidence="4" key="1">
    <citation type="submission" date="2012-12" db="EMBL/GenBank/DDBJ databases">
        <authorList>
            <person name="Hellsten U."/>
            <person name="Grimwood J."/>
            <person name="Chapman J.A."/>
            <person name="Shapiro H."/>
            <person name="Aerts A."/>
            <person name="Otillar R.P."/>
            <person name="Terry A.Y."/>
            <person name="Boore J.L."/>
            <person name="Simakov O."/>
            <person name="Marletaz F."/>
            <person name="Cho S.-J."/>
            <person name="Edsinger-Gonzales E."/>
            <person name="Havlak P."/>
            <person name="Kuo D.-H."/>
            <person name="Larsson T."/>
            <person name="Lv J."/>
            <person name="Arendt D."/>
            <person name="Savage R."/>
            <person name="Osoegawa K."/>
            <person name="de Jong P."/>
            <person name="Lindberg D.R."/>
            <person name="Seaver E.C."/>
            <person name="Weisblat D.A."/>
            <person name="Putnam N.H."/>
            <person name="Grigoriev I.V."/>
            <person name="Rokhsar D.S."/>
        </authorList>
    </citation>
    <scope>NUCLEOTIDE SEQUENCE</scope>
</reference>
<proteinExistence type="predicted"/>
<dbReference type="InParanoid" id="T1FHC5"/>
<sequence>MGKGSERSSESDDCHEVCKGSRGGTITIIQPMNQGPINPFQPFYNKYDINLSSSESRSSNSETSKKKKSGKKRKTQVKAVGEPIMPTTLPFMTTTLPPPPFISPNFYKKPDPASLLAKEIEELNFSLKKTSHPLDEMKWNALRCKFGIKDIPSALMFEHRARLKKISKKCGDLNSYRDLQALDALVRALHNKVKYNEAVKNLALAILRKKEAEDIVQNVKDRCELDSEDSDPNFQLMKDRIRKLRKTFRRTNKMEKPSDVREDEIKQLLIETLKENMHSILTNVRLIEIDQTGNIFKKRIDLAKDPALLRQLEVMKAKNPDAKELVIQTNPVTNQFEIVVK</sequence>
<evidence type="ECO:0000313" key="3">
    <source>
        <dbReference type="EnsemblMetazoa" id="HelroP181805"/>
    </source>
</evidence>
<protein>
    <submittedName>
        <fullName evidence="2 3">Uncharacterized protein</fullName>
    </submittedName>
</protein>
<dbReference type="KEGG" id="hro:HELRODRAFT_181805"/>
<keyword evidence="4" id="KW-1185">Reference proteome</keyword>
<dbReference type="CTD" id="20208224"/>
<evidence type="ECO:0000313" key="4">
    <source>
        <dbReference type="Proteomes" id="UP000015101"/>
    </source>
</evidence>
<evidence type="ECO:0000313" key="2">
    <source>
        <dbReference type="EMBL" id="ESN92029.1"/>
    </source>
</evidence>
<reference evidence="2 4" key="2">
    <citation type="journal article" date="2013" name="Nature">
        <title>Insights into bilaterian evolution from three spiralian genomes.</title>
        <authorList>
            <person name="Simakov O."/>
            <person name="Marletaz F."/>
            <person name="Cho S.J."/>
            <person name="Edsinger-Gonzales E."/>
            <person name="Havlak P."/>
            <person name="Hellsten U."/>
            <person name="Kuo D.H."/>
            <person name="Larsson T."/>
            <person name="Lv J."/>
            <person name="Arendt D."/>
            <person name="Savage R."/>
            <person name="Osoegawa K."/>
            <person name="de Jong P."/>
            <person name="Grimwood J."/>
            <person name="Chapman J.A."/>
            <person name="Shapiro H."/>
            <person name="Aerts A."/>
            <person name="Otillar R.P."/>
            <person name="Terry A.Y."/>
            <person name="Boore J.L."/>
            <person name="Grigoriev I.V."/>
            <person name="Lindberg D.R."/>
            <person name="Seaver E.C."/>
            <person name="Weisblat D.A."/>
            <person name="Putnam N.H."/>
            <person name="Rokhsar D.S."/>
        </authorList>
    </citation>
    <scope>NUCLEOTIDE SEQUENCE</scope>
</reference>
<name>T1FHC5_HELRO</name>
<feature type="compositionally biased region" description="Polar residues" evidence="1">
    <location>
        <begin position="27"/>
        <end position="36"/>
    </location>
</feature>
<feature type="region of interest" description="Disordered" evidence="1">
    <location>
        <begin position="52"/>
        <end position="79"/>
    </location>
</feature>
<dbReference type="EMBL" id="KB097673">
    <property type="protein sequence ID" value="ESN92029.1"/>
    <property type="molecule type" value="Genomic_DNA"/>
</dbReference>
<reference evidence="3" key="3">
    <citation type="submission" date="2015-06" db="UniProtKB">
        <authorList>
            <consortium name="EnsemblMetazoa"/>
        </authorList>
    </citation>
    <scope>IDENTIFICATION</scope>
</reference>
<dbReference type="Proteomes" id="UP000015101">
    <property type="component" value="Unassembled WGS sequence"/>
</dbReference>
<feature type="region of interest" description="Disordered" evidence="1">
    <location>
        <begin position="1"/>
        <end position="40"/>
    </location>
</feature>